<evidence type="ECO:0000256" key="6">
    <source>
        <dbReference type="ARBA" id="ARBA00023163"/>
    </source>
</evidence>
<dbReference type="eggNOG" id="COG4191">
    <property type="taxonomic scope" value="Bacteria"/>
</dbReference>
<evidence type="ECO:0000259" key="8">
    <source>
        <dbReference type="PROSITE" id="PS50109"/>
    </source>
</evidence>
<name>S7TUH2_DESML</name>
<proteinExistence type="predicted"/>
<accession>S7TUH2</accession>
<reference evidence="10 11" key="1">
    <citation type="journal article" date="2013" name="Genome Announc.">
        <title>Draft genome sequences for three mercury-methylating, sulfate-reducing bacteria.</title>
        <authorList>
            <person name="Brown S.D."/>
            <person name="Hurt R.A.Jr."/>
            <person name="Gilmour C.C."/>
            <person name="Elias D.A."/>
        </authorList>
    </citation>
    <scope>NUCLEOTIDE SEQUENCE [LARGE SCALE GENOMIC DNA]</scope>
    <source>
        <strain evidence="10 11">DSM 2059</strain>
    </source>
</reference>
<dbReference type="AlphaFoldDB" id="S7TUH2"/>
<dbReference type="STRING" id="897.B2D07_03940"/>
<dbReference type="PRINTS" id="PR00344">
    <property type="entry name" value="BCTRLSENSOR"/>
</dbReference>
<evidence type="ECO:0000256" key="1">
    <source>
        <dbReference type="ARBA" id="ARBA00000085"/>
    </source>
</evidence>
<evidence type="ECO:0000256" key="3">
    <source>
        <dbReference type="ARBA" id="ARBA00022553"/>
    </source>
</evidence>
<protein>
    <recommendedName>
        <fullName evidence="2">histidine kinase</fullName>
        <ecNumber evidence="2">2.7.13.3</ecNumber>
    </recommendedName>
</protein>
<dbReference type="InterPro" id="IPR001789">
    <property type="entry name" value="Sig_transdc_resp-reg_receiver"/>
</dbReference>
<dbReference type="SUPFAM" id="SSF52172">
    <property type="entry name" value="CheY-like"/>
    <property type="match status" value="1"/>
</dbReference>
<gene>
    <name evidence="10" type="ORF">dsmv_0135</name>
</gene>
<dbReference type="InterPro" id="IPR036890">
    <property type="entry name" value="HATPase_C_sf"/>
</dbReference>
<evidence type="ECO:0000313" key="11">
    <source>
        <dbReference type="Proteomes" id="UP000014977"/>
    </source>
</evidence>
<dbReference type="eggNOG" id="COG2204">
    <property type="taxonomic scope" value="Bacteria"/>
</dbReference>
<dbReference type="PROSITE" id="PS50109">
    <property type="entry name" value="HIS_KIN"/>
    <property type="match status" value="1"/>
</dbReference>
<dbReference type="PROSITE" id="PS50110">
    <property type="entry name" value="RESPONSE_REGULATORY"/>
    <property type="match status" value="1"/>
</dbReference>
<evidence type="ECO:0000256" key="2">
    <source>
        <dbReference type="ARBA" id="ARBA00012438"/>
    </source>
</evidence>
<evidence type="ECO:0000259" key="9">
    <source>
        <dbReference type="PROSITE" id="PS50110"/>
    </source>
</evidence>
<feature type="modified residue" description="4-aspartylphosphate" evidence="7">
    <location>
        <position position="54"/>
    </location>
</feature>
<feature type="domain" description="Response regulatory" evidence="9">
    <location>
        <begin position="5"/>
        <end position="119"/>
    </location>
</feature>
<keyword evidence="5" id="KW-0805">Transcription regulation</keyword>
<comment type="catalytic activity">
    <reaction evidence="1">
        <text>ATP + protein L-histidine = ADP + protein N-phospho-L-histidine.</text>
        <dbReference type="EC" id="2.7.13.3"/>
    </reaction>
</comment>
<dbReference type="PANTHER" id="PTHR43547:SF2">
    <property type="entry name" value="HYBRID SIGNAL TRANSDUCTION HISTIDINE KINASE C"/>
    <property type="match status" value="1"/>
</dbReference>
<dbReference type="RefSeq" id="WP_020876324.1">
    <property type="nucleotide sequence ID" value="NZ_ATHJ01000083.1"/>
</dbReference>
<dbReference type="FunFam" id="3.40.50.2300:FF:000018">
    <property type="entry name" value="DNA-binding transcriptional regulator NtrC"/>
    <property type="match status" value="1"/>
</dbReference>
<dbReference type="PANTHER" id="PTHR43547">
    <property type="entry name" value="TWO-COMPONENT HISTIDINE KINASE"/>
    <property type="match status" value="1"/>
</dbReference>
<dbReference type="SMART" id="SM00387">
    <property type="entry name" value="HATPase_c"/>
    <property type="match status" value="1"/>
</dbReference>
<keyword evidence="3 7" id="KW-0597">Phosphoprotein</keyword>
<dbReference type="Gene3D" id="3.40.50.2300">
    <property type="match status" value="1"/>
</dbReference>
<dbReference type="PATRIC" id="fig|1121405.3.peg.1998"/>
<dbReference type="Gene3D" id="3.30.565.10">
    <property type="entry name" value="Histidine kinase-like ATPase, C-terminal domain"/>
    <property type="match status" value="1"/>
</dbReference>
<dbReference type="Pfam" id="PF00072">
    <property type="entry name" value="Response_reg"/>
    <property type="match status" value="1"/>
</dbReference>
<dbReference type="SUPFAM" id="SSF55874">
    <property type="entry name" value="ATPase domain of HSP90 chaperone/DNA topoisomerase II/histidine kinase"/>
    <property type="match status" value="1"/>
</dbReference>
<evidence type="ECO:0000256" key="7">
    <source>
        <dbReference type="PROSITE-ProRule" id="PRU00169"/>
    </source>
</evidence>
<evidence type="ECO:0000256" key="5">
    <source>
        <dbReference type="ARBA" id="ARBA00023015"/>
    </source>
</evidence>
<feature type="domain" description="Histidine kinase" evidence="8">
    <location>
        <begin position="161"/>
        <end position="378"/>
    </location>
</feature>
<comment type="caution">
    <text evidence="10">The sequence shown here is derived from an EMBL/GenBank/DDBJ whole genome shotgun (WGS) entry which is preliminary data.</text>
</comment>
<dbReference type="GO" id="GO:0000155">
    <property type="term" value="F:phosphorelay sensor kinase activity"/>
    <property type="evidence" value="ECO:0007669"/>
    <property type="project" value="TreeGrafter"/>
</dbReference>
<keyword evidence="11" id="KW-1185">Reference proteome</keyword>
<keyword evidence="4" id="KW-0902">Two-component regulatory system</keyword>
<dbReference type="EC" id="2.7.13.3" evidence="2"/>
<dbReference type="InterPro" id="IPR004358">
    <property type="entry name" value="Sig_transdc_His_kin-like_C"/>
</dbReference>
<dbReference type="OrthoDB" id="9805967at2"/>
<evidence type="ECO:0000256" key="4">
    <source>
        <dbReference type="ARBA" id="ARBA00023012"/>
    </source>
</evidence>
<dbReference type="EMBL" id="ATHJ01000083">
    <property type="protein sequence ID" value="EPR40410.1"/>
    <property type="molecule type" value="Genomic_DNA"/>
</dbReference>
<sequence length="381" mass="43513">MEKNKILLVDDEEDIRDILGIVLTDMGYRIYSAKDGEEALRIFDRELPSIVLTDIKMPGMDGIELLREIKRRAPETEVIMITGHGDMELAVKSLKYEATDFITKPINDDILEIALRRANERIVMKKQLTMYTENLERLVEEKTRKLVETERLAAIGQTAAGLAHAIKNITGALAGGVFVLDKGFELGNRQYIRKGWKIVKKNVKKINNVAVELLNFASERNPSYQHCDPNGPAREIYELIKPQAREYGITFHLKVDEDLPYVWFDPDGIHRALLNLVTNAMYACMDIRCTLKKKEITLRTLRSPGWAVEYQVEDTGCGMEEEIRGRIFRNFFSTKGYDGTGMGLMITKKIIDEHGGTIEVRSQKEVGTIFSIRLPQTRRMD</sequence>
<organism evidence="10 11">
    <name type="scientific">Desulfococcus multivorans DSM 2059</name>
    <dbReference type="NCBI Taxonomy" id="1121405"/>
    <lineage>
        <taxon>Bacteria</taxon>
        <taxon>Pseudomonadati</taxon>
        <taxon>Thermodesulfobacteriota</taxon>
        <taxon>Desulfobacteria</taxon>
        <taxon>Desulfobacterales</taxon>
        <taxon>Desulfococcaceae</taxon>
        <taxon>Desulfococcus</taxon>
    </lineage>
</organism>
<dbReference type="Gene3D" id="1.10.287.130">
    <property type="match status" value="1"/>
</dbReference>
<dbReference type="InterPro" id="IPR003594">
    <property type="entry name" value="HATPase_dom"/>
</dbReference>
<dbReference type="SMART" id="SM00448">
    <property type="entry name" value="REC"/>
    <property type="match status" value="1"/>
</dbReference>
<keyword evidence="6" id="KW-0804">Transcription</keyword>
<evidence type="ECO:0000313" key="10">
    <source>
        <dbReference type="EMBL" id="EPR40410.1"/>
    </source>
</evidence>
<dbReference type="Proteomes" id="UP000014977">
    <property type="component" value="Unassembled WGS sequence"/>
</dbReference>
<dbReference type="InterPro" id="IPR005467">
    <property type="entry name" value="His_kinase_dom"/>
</dbReference>
<dbReference type="Pfam" id="PF02518">
    <property type="entry name" value="HATPase_c"/>
    <property type="match status" value="1"/>
</dbReference>
<dbReference type="InterPro" id="IPR011006">
    <property type="entry name" value="CheY-like_superfamily"/>
</dbReference>